<organism evidence="2 3">
    <name type="scientific">Mikania micrantha</name>
    <name type="common">bitter vine</name>
    <dbReference type="NCBI Taxonomy" id="192012"/>
    <lineage>
        <taxon>Eukaryota</taxon>
        <taxon>Viridiplantae</taxon>
        <taxon>Streptophyta</taxon>
        <taxon>Embryophyta</taxon>
        <taxon>Tracheophyta</taxon>
        <taxon>Spermatophyta</taxon>
        <taxon>Magnoliopsida</taxon>
        <taxon>eudicotyledons</taxon>
        <taxon>Gunneridae</taxon>
        <taxon>Pentapetalae</taxon>
        <taxon>asterids</taxon>
        <taxon>campanulids</taxon>
        <taxon>Asterales</taxon>
        <taxon>Asteraceae</taxon>
        <taxon>Asteroideae</taxon>
        <taxon>Heliantheae alliance</taxon>
        <taxon>Eupatorieae</taxon>
        <taxon>Mikania</taxon>
    </lineage>
</organism>
<accession>A0A5N6M020</accession>
<evidence type="ECO:0000256" key="1">
    <source>
        <dbReference type="SAM" id="Phobius"/>
    </source>
</evidence>
<keyword evidence="1" id="KW-0812">Transmembrane</keyword>
<keyword evidence="1" id="KW-0472">Membrane</keyword>
<name>A0A5N6M020_9ASTR</name>
<dbReference type="AlphaFoldDB" id="A0A5N6M020"/>
<evidence type="ECO:0000313" key="2">
    <source>
        <dbReference type="EMBL" id="KAD3067239.1"/>
    </source>
</evidence>
<keyword evidence="3" id="KW-1185">Reference proteome</keyword>
<feature type="transmembrane region" description="Helical" evidence="1">
    <location>
        <begin position="6"/>
        <end position="23"/>
    </location>
</feature>
<sequence length="331" mass="37573">MDTPFLVIHLVLLELLLLILVFYEMDMAIPPLFLPEEAESYSADDEEEEAEDSYIRWDDSEENSMENQWWCQNNNLEGKEVELPYPSHKKQESIEEVLVIQDELLEMEYPLLTGLMKQEVDASSVTSAYRPPIDSSMQPPGYPPATRNKMMGITETNFNLNKKVDSYGKKLENYWSLPPAQATTGAMLVLPADIGKYADVIDRWESITLNYTDDPNKSWPTARRKYKTMEGKQERPQHISFEPGKLKLPETKKQQMQLSANSGAATARCYAEIAHLATPRGPPDSKPNCLCSPTTHAGSFRSNMFTADSPISPDMSKAVEYKIVEQMELMT</sequence>
<reference evidence="2 3" key="1">
    <citation type="submission" date="2019-05" db="EMBL/GenBank/DDBJ databases">
        <title>Mikania micrantha, genome provides insights into the molecular mechanism of rapid growth.</title>
        <authorList>
            <person name="Liu B."/>
        </authorList>
    </citation>
    <scope>NUCLEOTIDE SEQUENCE [LARGE SCALE GENOMIC DNA]</scope>
    <source>
        <strain evidence="2">NLD-2019</strain>
        <tissue evidence="2">Leaf</tissue>
    </source>
</reference>
<evidence type="ECO:0000313" key="3">
    <source>
        <dbReference type="Proteomes" id="UP000326396"/>
    </source>
</evidence>
<proteinExistence type="predicted"/>
<dbReference type="EMBL" id="SZYD01000017">
    <property type="protein sequence ID" value="KAD3067239.1"/>
    <property type="molecule type" value="Genomic_DNA"/>
</dbReference>
<comment type="caution">
    <text evidence="2">The sequence shown here is derived from an EMBL/GenBank/DDBJ whole genome shotgun (WGS) entry which is preliminary data.</text>
</comment>
<dbReference type="Proteomes" id="UP000326396">
    <property type="component" value="Linkage Group LG7"/>
</dbReference>
<keyword evidence="1" id="KW-1133">Transmembrane helix</keyword>
<protein>
    <submittedName>
        <fullName evidence="2">Uncharacterized protein</fullName>
    </submittedName>
</protein>
<gene>
    <name evidence="2" type="ORF">E3N88_35119</name>
</gene>